<evidence type="ECO:0000256" key="8">
    <source>
        <dbReference type="ARBA" id="ARBA00023029"/>
    </source>
</evidence>
<evidence type="ECO:0000256" key="7">
    <source>
        <dbReference type="ARBA" id="ARBA00022842"/>
    </source>
</evidence>
<dbReference type="InterPro" id="IPR036078">
    <property type="entry name" value="Spo11/TopoVI_A_sf"/>
</dbReference>
<dbReference type="InterPro" id="IPR013049">
    <property type="entry name" value="Spo11/TopoVI_A_N"/>
</dbReference>
<evidence type="ECO:0000256" key="10">
    <source>
        <dbReference type="ARBA" id="ARBA00023235"/>
    </source>
</evidence>
<dbReference type="KEGG" id="tcs:IMZ38_01725"/>
<dbReference type="Gene3D" id="3.40.1360.10">
    <property type="match status" value="1"/>
</dbReference>
<keyword evidence="4 11" id="KW-0479">Metal-binding</keyword>
<evidence type="ECO:0000256" key="1">
    <source>
        <dbReference type="ARBA" id="ARBA00000185"/>
    </source>
</evidence>
<dbReference type="Pfam" id="PF04406">
    <property type="entry name" value="TP6A_N"/>
    <property type="match status" value="1"/>
</dbReference>
<keyword evidence="6 11" id="KW-0067">ATP-binding</keyword>
<dbReference type="GO" id="GO:0006265">
    <property type="term" value="P:DNA topological change"/>
    <property type="evidence" value="ECO:0007669"/>
    <property type="project" value="UniProtKB-UniRule"/>
</dbReference>
<feature type="binding site" evidence="11">
    <location>
        <position position="255"/>
    </location>
    <ligand>
        <name>Mg(2+)</name>
        <dbReference type="ChEBI" id="CHEBI:18420"/>
    </ligand>
</feature>
<accession>A0A7M1UR71</accession>
<dbReference type="EMBL" id="CP063144">
    <property type="protein sequence ID" value="QOR94681.1"/>
    <property type="molecule type" value="Genomic_DNA"/>
</dbReference>
<feature type="domain" description="Type II DNA topoisomerase VI subunit A all-beta" evidence="14">
    <location>
        <begin position="153"/>
        <end position="195"/>
    </location>
</feature>
<dbReference type="Pfam" id="PF21180">
    <property type="entry name" value="TOP6A-Spo11_Toprim"/>
    <property type="match status" value="2"/>
</dbReference>
<evidence type="ECO:0000256" key="12">
    <source>
        <dbReference type="PROSITE-ProRule" id="PRU01385"/>
    </source>
</evidence>
<dbReference type="OrthoDB" id="5866at2157"/>
<dbReference type="EC" id="5.6.2.2" evidence="11"/>
<name>A0A7M1UR71_9CREN</name>
<dbReference type="GO" id="GO:0003677">
    <property type="term" value="F:DNA binding"/>
    <property type="evidence" value="ECO:0007669"/>
    <property type="project" value="UniProtKB-UniRule"/>
</dbReference>
<gene>
    <name evidence="11" type="primary">top6A</name>
    <name evidence="16" type="ORF">IMZ38_01725</name>
</gene>
<comment type="similarity">
    <text evidence="3 11 12">Belongs to the TOP6A family.</text>
</comment>
<dbReference type="CDD" id="cd00223">
    <property type="entry name" value="TOPRIM_TopoIIB_SPO"/>
    <property type="match status" value="1"/>
</dbReference>
<evidence type="ECO:0000259" key="13">
    <source>
        <dbReference type="Pfam" id="PF04406"/>
    </source>
</evidence>
<dbReference type="AlphaFoldDB" id="A0A7M1UR71"/>
<dbReference type="PRINTS" id="PR01552">
    <property type="entry name" value="TPISMRASE6A"/>
</dbReference>
<dbReference type="RefSeq" id="WP_193436478.1">
    <property type="nucleotide sequence ID" value="NZ_CP063144.1"/>
</dbReference>
<dbReference type="InterPro" id="IPR036388">
    <property type="entry name" value="WH-like_DNA-bd_sf"/>
</dbReference>
<feature type="domain" description="Spo11/DNA topoisomerase VI subunit A N-terminal" evidence="13">
    <location>
        <begin position="73"/>
        <end position="149"/>
    </location>
</feature>
<dbReference type="GO" id="GO:0005694">
    <property type="term" value="C:chromosome"/>
    <property type="evidence" value="ECO:0007669"/>
    <property type="project" value="InterPro"/>
</dbReference>
<evidence type="ECO:0000256" key="4">
    <source>
        <dbReference type="ARBA" id="ARBA00022723"/>
    </source>
</evidence>
<dbReference type="GO" id="GO:0005524">
    <property type="term" value="F:ATP binding"/>
    <property type="evidence" value="ECO:0007669"/>
    <property type="project" value="UniProtKB-KW"/>
</dbReference>
<dbReference type="InterPro" id="IPR034136">
    <property type="entry name" value="TOPRIM_Topo6A/Spo11"/>
</dbReference>
<dbReference type="GO" id="GO:0006260">
    <property type="term" value="P:DNA replication"/>
    <property type="evidence" value="ECO:0007669"/>
    <property type="project" value="UniProtKB-UniRule"/>
</dbReference>
<evidence type="ECO:0000256" key="6">
    <source>
        <dbReference type="ARBA" id="ARBA00022840"/>
    </source>
</evidence>
<proteinExistence type="inferred from homology"/>
<dbReference type="GO" id="GO:0000287">
    <property type="term" value="F:magnesium ion binding"/>
    <property type="evidence" value="ECO:0007669"/>
    <property type="project" value="UniProtKB-UniRule"/>
</dbReference>
<dbReference type="Gene3D" id="1.10.10.10">
    <property type="entry name" value="Winged helix-like DNA-binding domain superfamily/Winged helix DNA-binding domain"/>
    <property type="match status" value="1"/>
</dbReference>
<organism evidence="16 17">
    <name type="scientific">Thermosphaera chiliense</name>
    <dbReference type="NCBI Taxonomy" id="3402707"/>
    <lineage>
        <taxon>Archaea</taxon>
        <taxon>Thermoproteota</taxon>
        <taxon>Thermoprotei</taxon>
        <taxon>Desulfurococcales</taxon>
        <taxon>Desulfurococcaceae</taxon>
        <taxon>Thermosphaera</taxon>
    </lineage>
</organism>
<keyword evidence="17" id="KW-1185">Reference proteome</keyword>
<keyword evidence="9 11" id="KW-0238">DNA-binding</keyword>
<dbReference type="PANTHER" id="PTHR10848">
    <property type="entry name" value="MEIOTIC RECOMBINATION PROTEIN SPO11"/>
    <property type="match status" value="1"/>
</dbReference>
<dbReference type="PANTHER" id="PTHR10848:SF0">
    <property type="entry name" value="MEIOTIC RECOMBINATION PROTEIN SPO11"/>
    <property type="match status" value="1"/>
</dbReference>
<feature type="domain" description="Topoisomerase 6 subunit A/Spo11 TOPRIM" evidence="15">
    <location>
        <begin position="198"/>
        <end position="297"/>
    </location>
</feature>
<comment type="function">
    <text evidence="11">Relaxes both positive and negative superturns and exhibits a strong decatenase activity.</text>
</comment>
<evidence type="ECO:0000256" key="3">
    <source>
        <dbReference type="ARBA" id="ARBA00006559"/>
    </source>
</evidence>
<dbReference type="SUPFAM" id="SSF56726">
    <property type="entry name" value="DNA topoisomerase IV, alpha subunit"/>
    <property type="match status" value="1"/>
</dbReference>
<dbReference type="PRINTS" id="PR01550">
    <property type="entry name" value="TOP6AFAMILY"/>
</dbReference>
<evidence type="ECO:0000256" key="11">
    <source>
        <dbReference type="HAMAP-Rule" id="MF_00132"/>
    </source>
</evidence>
<sequence length="434" mass="50069">MVTKADLQARARASELMRRRFLEISQLILKGERPVLVMPKRTLSNTIYDHRHKLLLLGPETLKRSFTDVNEARKFMQTMLMASIIYDSLVNNEYPTIRDLYYRGKHTISYRDIDGKVVHENSWEEQKESDSVIRDLEVFLNVLREELLILSKEKGKVVGNLVIRSGDDTIDLSRMGHGAYSIEPTPDLIEFKDVDAEYVLVVEKDAVFQQLHRYGFWRKNKAVLVTSAGQPDRATRRFVRRLSEELKLPVYVLADSDPYGYYIYSVFKIGSITLSYESERLATPGAKFIGVMMTDVFGDAPFSEVLARLDKGFPGISKSSLARLHGKKAYLDEKERRNYIIKAKQKDVERAVELVGYEVAEVCMDEGDLKSKVKKRKEGLTGYPWFRSPEWVRELCIFFKTLSKLEIEAMASKGLKFLADSYIPEKIETKDWID</sequence>
<dbReference type="Pfam" id="PF20768">
    <property type="entry name" value="Topo_VI_alpha"/>
    <property type="match status" value="1"/>
</dbReference>
<feature type="binding site" evidence="11">
    <location>
        <position position="203"/>
    </location>
    <ligand>
        <name>Mg(2+)</name>
        <dbReference type="ChEBI" id="CHEBI:18420"/>
    </ligand>
</feature>
<comment type="cofactor">
    <cofactor evidence="2 11">
        <name>Mg(2+)</name>
        <dbReference type="ChEBI" id="CHEBI:18420"/>
    </cofactor>
</comment>
<evidence type="ECO:0000256" key="5">
    <source>
        <dbReference type="ARBA" id="ARBA00022741"/>
    </source>
</evidence>
<dbReference type="InterPro" id="IPR049333">
    <property type="entry name" value="Topo_VI_alpha"/>
</dbReference>
<feature type="domain" description="Topoisomerase 6 subunit A/Spo11 TOPRIM" evidence="15">
    <location>
        <begin position="357"/>
        <end position="427"/>
    </location>
</feature>
<dbReference type="GO" id="GO:0003918">
    <property type="term" value="F:DNA topoisomerase type II (double strand cut, ATP-hydrolyzing) activity"/>
    <property type="evidence" value="ECO:0007669"/>
    <property type="project" value="UniProtKB-UniRule"/>
</dbReference>
<evidence type="ECO:0000313" key="17">
    <source>
        <dbReference type="Proteomes" id="UP000593766"/>
    </source>
</evidence>
<dbReference type="NCBIfam" id="NF003336">
    <property type="entry name" value="PRK04342.1-5"/>
    <property type="match status" value="1"/>
</dbReference>
<evidence type="ECO:0000259" key="14">
    <source>
        <dbReference type="Pfam" id="PF20768"/>
    </source>
</evidence>
<comment type="catalytic activity">
    <reaction evidence="1 11 12">
        <text>ATP-dependent breakage, passage and rejoining of double-stranded DNA.</text>
        <dbReference type="EC" id="5.6.2.2"/>
    </reaction>
</comment>
<keyword evidence="8 11" id="KW-0799">Topoisomerase</keyword>
<evidence type="ECO:0000256" key="9">
    <source>
        <dbReference type="ARBA" id="ARBA00023125"/>
    </source>
</evidence>
<dbReference type="InterPro" id="IPR004085">
    <property type="entry name" value="TopoVI_A"/>
</dbReference>
<protein>
    <recommendedName>
        <fullName evidence="11">Type 2 DNA topoisomerase 6 subunit A</fullName>
        <ecNumber evidence="11">5.6.2.2</ecNumber>
    </recommendedName>
    <alternativeName>
        <fullName evidence="11">Type II DNA topoisomerase VI subunit A</fullName>
    </alternativeName>
</protein>
<evidence type="ECO:0000259" key="15">
    <source>
        <dbReference type="Pfam" id="PF21180"/>
    </source>
</evidence>
<keyword evidence="7 11" id="KW-0460">Magnesium</keyword>
<comment type="subunit">
    <text evidence="11">Homodimer. Heterotetramer of two Top6A and two Top6B chains.</text>
</comment>
<dbReference type="PROSITE" id="PS52041">
    <property type="entry name" value="TOPO_IIB"/>
    <property type="match status" value="1"/>
</dbReference>
<evidence type="ECO:0000313" key="16">
    <source>
        <dbReference type="EMBL" id="QOR94681.1"/>
    </source>
</evidence>
<dbReference type="Proteomes" id="UP000593766">
    <property type="component" value="Chromosome"/>
</dbReference>
<dbReference type="InterPro" id="IPR002815">
    <property type="entry name" value="Spo11/TopoVI_A"/>
</dbReference>
<dbReference type="GeneID" id="59454097"/>
<feature type="active site" description="O-(5'-phospho-DNA)-tyrosine intermediate" evidence="11 12">
    <location>
        <position position="102"/>
    </location>
</feature>
<evidence type="ECO:0000256" key="2">
    <source>
        <dbReference type="ARBA" id="ARBA00001946"/>
    </source>
</evidence>
<dbReference type="HAMAP" id="MF_00132">
    <property type="entry name" value="Top6A"/>
    <property type="match status" value="1"/>
</dbReference>
<reference evidence="16 17" key="1">
    <citation type="submission" date="2020-10" db="EMBL/GenBank/DDBJ databases">
        <title>Complete genome sequence of Thermosphaera aggregans strain 3507.</title>
        <authorList>
            <person name="Zayulina K.S."/>
            <person name="Elcheninov A.G."/>
            <person name="Toshchakov S.V."/>
            <person name="Kublanov I.V."/>
            <person name="Kochetkova T.V."/>
        </authorList>
    </citation>
    <scope>NUCLEOTIDE SEQUENCE [LARGE SCALE GENOMIC DNA]</scope>
    <source>
        <strain evidence="16 17">3507</strain>
    </source>
</reference>
<keyword evidence="10 11" id="KW-0413">Isomerase</keyword>
<keyword evidence="5 11" id="KW-0547">Nucleotide-binding</keyword>